<dbReference type="EMBL" id="NFEZ01000004">
    <property type="protein sequence ID" value="PLT45515.1"/>
    <property type="molecule type" value="Genomic_DNA"/>
</dbReference>
<dbReference type="Proteomes" id="UP000234789">
    <property type="component" value="Unassembled WGS sequence"/>
</dbReference>
<dbReference type="RefSeq" id="WP_307719969.1">
    <property type="nucleotide sequence ID" value="NZ_BIMM01000002.1"/>
</dbReference>
<dbReference type="AlphaFoldDB" id="A0A2N5N5A3"/>
<reference evidence="1 2" key="1">
    <citation type="submission" date="2017-05" db="EMBL/GenBank/DDBJ databases">
        <title>Functional genome analysis of Paenibacillus pasadenensis strain R16: insights on endophytic life style and antifungal activity.</title>
        <authorList>
            <person name="Passera A."/>
            <person name="Marcolungo L."/>
            <person name="Casati P."/>
            <person name="Brasca M."/>
            <person name="Quaglino F."/>
            <person name="Delledonne M."/>
        </authorList>
    </citation>
    <scope>NUCLEOTIDE SEQUENCE [LARGE SCALE GENOMIC DNA]</scope>
    <source>
        <strain evidence="1 2">R16</strain>
    </source>
</reference>
<sequence length="116" mass="11576">MAMNVNITNHVLSVGSLELTGVAAASMLQIGDTDAITLYSIFDTPPEAVIIGPFAPLPEPQAAPEAGIIQSEGGQSVVPIAGTGETVQPEVTPGGPIPFGANSFLNPTGPVNVVGG</sequence>
<proteinExistence type="predicted"/>
<comment type="caution">
    <text evidence="1">The sequence shown here is derived from an EMBL/GenBank/DDBJ whole genome shotgun (WGS) entry which is preliminary data.</text>
</comment>
<evidence type="ECO:0000313" key="1">
    <source>
        <dbReference type="EMBL" id="PLT45515.1"/>
    </source>
</evidence>
<evidence type="ECO:0000313" key="2">
    <source>
        <dbReference type="Proteomes" id="UP000234789"/>
    </source>
</evidence>
<keyword evidence="2" id="KW-1185">Reference proteome</keyword>
<protein>
    <submittedName>
        <fullName evidence="1">Spore germination protein</fullName>
    </submittedName>
</protein>
<organism evidence="1 2">
    <name type="scientific">Paenibacillus pasadenensis</name>
    <dbReference type="NCBI Taxonomy" id="217090"/>
    <lineage>
        <taxon>Bacteria</taxon>
        <taxon>Bacillati</taxon>
        <taxon>Bacillota</taxon>
        <taxon>Bacilli</taxon>
        <taxon>Bacillales</taxon>
        <taxon>Paenibacillaceae</taxon>
        <taxon>Paenibacillus</taxon>
    </lineage>
</organism>
<gene>
    <name evidence="1" type="ORF">B8V81_3946</name>
</gene>
<name>A0A2N5N5A3_9BACL</name>
<accession>A0A2N5N5A3</accession>